<evidence type="ECO:0000256" key="1">
    <source>
        <dbReference type="ARBA" id="ARBA00004173"/>
    </source>
</evidence>
<feature type="signal peptide" evidence="10">
    <location>
        <begin position="1"/>
        <end position="22"/>
    </location>
</feature>
<evidence type="ECO:0000256" key="7">
    <source>
        <dbReference type="ARBA" id="ARBA00023128"/>
    </source>
</evidence>
<proteinExistence type="inferred from homology"/>
<dbReference type="GO" id="GO:0006744">
    <property type="term" value="P:ubiquinone biosynthetic process"/>
    <property type="evidence" value="ECO:0007669"/>
    <property type="project" value="UniProtKB-UniRule"/>
</dbReference>
<dbReference type="PANTHER" id="PTHR21427">
    <property type="entry name" value="UBIQUINONE BIOSYNTHESIS PROTEIN COQ9, MITOCHONDRIAL"/>
    <property type="match status" value="1"/>
</dbReference>
<keyword evidence="4 8" id="KW-0831">Ubiquinone biosynthesis</keyword>
<protein>
    <recommendedName>
        <fullName evidence="8">Ubiquinone biosynthesis protein</fullName>
    </recommendedName>
</protein>
<evidence type="ECO:0000256" key="2">
    <source>
        <dbReference type="ARBA" id="ARBA00004749"/>
    </source>
</evidence>
<organism evidence="13 14">
    <name type="scientific">Amphibalanus amphitrite</name>
    <name type="common">Striped barnacle</name>
    <name type="synonym">Balanus amphitrite</name>
    <dbReference type="NCBI Taxonomy" id="1232801"/>
    <lineage>
        <taxon>Eukaryota</taxon>
        <taxon>Metazoa</taxon>
        <taxon>Ecdysozoa</taxon>
        <taxon>Arthropoda</taxon>
        <taxon>Crustacea</taxon>
        <taxon>Multicrustacea</taxon>
        <taxon>Cirripedia</taxon>
        <taxon>Thoracica</taxon>
        <taxon>Thoracicalcarea</taxon>
        <taxon>Balanomorpha</taxon>
        <taxon>Balanoidea</taxon>
        <taxon>Balanidae</taxon>
        <taxon>Amphibalaninae</taxon>
        <taxon>Amphibalanus</taxon>
    </lineage>
</organism>
<dbReference type="InterPro" id="IPR048674">
    <property type="entry name" value="COQ9_HTH"/>
</dbReference>
<comment type="function">
    <text evidence="8">Membrane-associated protein that warps the membrane surface to access and bind aromatic isoprenes with high specificity, including ubiquinone (CoQ) isoprene intermediates and presents them directly to Coq7, therefore facilitating the Coq7-mediated hydroxylase step. Participates in the biosynthesis of coenzyme Q, also named ubiquinone, an essential lipid-soluble electron transporter for aerobic cellular respiration.</text>
</comment>
<keyword evidence="7 8" id="KW-0496">Mitochondrion</keyword>
<evidence type="ECO:0000259" key="11">
    <source>
        <dbReference type="Pfam" id="PF08511"/>
    </source>
</evidence>
<comment type="caution">
    <text evidence="13">The sequence shown here is derived from an EMBL/GenBank/DDBJ whole genome shotgun (WGS) entry which is preliminary data.</text>
</comment>
<evidence type="ECO:0000256" key="6">
    <source>
        <dbReference type="ARBA" id="ARBA00023121"/>
    </source>
</evidence>
<comment type="similarity">
    <text evidence="3 8">Belongs to the COQ9 family.</text>
</comment>
<feature type="region of interest" description="Disordered" evidence="9">
    <location>
        <begin position="38"/>
        <end position="72"/>
    </location>
</feature>
<dbReference type="GO" id="GO:0005743">
    <property type="term" value="C:mitochondrial inner membrane"/>
    <property type="evidence" value="ECO:0007669"/>
    <property type="project" value="TreeGrafter"/>
</dbReference>
<sequence length="294" mass="31820">MTLLLISILSLVAHAPLRLTPAVRPSLARCLVTAAARRCSAPPPGTARESAVPPPPPTGRAEPPPPPPGAESELRSRVLEAAMTMVPEMGWSTEALAAGAESLGLPDVAHGLFPRGGAELVDHFYTECNARVAEEMAEKRAAEQDADPSSRLGTQAFIRWAVERRLRLVTPYLDRWPEALGLLTLPANVPAALTNFGALLDDIWYHAGDRSSDFNWYTKRAILAAVYKSTELRLLTDTSEDYAETWAFLDRRLADAVSAGRCVRQIREAAPQAGHTASVMLNTLANIAGLNSRR</sequence>
<dbReference type="GO" id="GO:0008289">
    <property type="term" value="F:lipid binding"/>
    <property type="evidence" value="ECO:0007669"/>
    <property type="project" value="UniProtKB-UniRule"/>
</dbReference>
<dbReference type="Pfam" id="PF08511">
    <property type="entry name" value="COQ9"/>
    <property type="match status" value="1"/>
</dbReference>
<evidence type="ECO:0000313" key="13">
    <source>
        <dbReference type="EMBL" id="KAF0304672.1"/>
    </source>
</evidence>
<feature type="compositionally biased region" description="Pro residues" evidence="9">
    <location>
        <begin position="52"/>
        <end position="69"/>
    </location>
</feature>
<evidence type="ECO:0000256" key="9">
    <source>
        <dbReference type="SAM" id="MobiDB-lite"/>
    </source>
</evidence>
<dbReference type="Pfam" id="PF21392">
    <property type="entry name" value="COQ9_N"/>
    <property type="match status" value="1"/>
</dbReference>
<feature type="domain" description="COQ9 C-terminal" evidence="11">
    <location>
        <begin position="189"/>
        <end position="258"/>
    </location>
</feature>
<gene>
    <name evidence="13" type="primary">Coq9_1</name>
    <name evidence="13" type="ORF">FJT64_023579</name>
</gene>
<accession>A0A6A4WPV5</accession>
<feature type="chain" id="PRO_5025454065" description="Ubiquinone biosynthesis protein" evidence="10">
    <location>
        <begin position="23"/>
        <end position="294"/>
    </location>
</feature>
<evidence type="ECO:0000256" key="8">
    <source>
        <dbReference type="RuleBase" id="RU366063"/>
    </source>
</evidence>
<evidence type="ECO:0000256" key="5">
    <source>
        <dbReference type="ARBA" id="ARBA00022946"/>
    </source>
</evidence>
<dbReference type="InterPro" id="IPR012762">
    <property type="entry name" value="Ubiq_biosynth_COQ9"/>
</dbReference>
<evidence type="ECO:0000256" key="4">
    <source>
        <dbReference type="ARBA" id="ARBA00022688"/>
    </source>
</evidence>
<evidence type="ECO:0000256" key="10">
    <source>
        <dbReference type="SAM" id="SignalP"/>
    </source>
</evidence>
<dbReference type="EMBL" id="VIIS01000824">
    <property type="protein sequence ID" value="KAF0304672.1"/>
    <property type="molecule type" value="Genomic_DNA"/>
</dbReference>
<keyword evidence="6 8" id="KW-0446">Lipid-binding</keyword>
<evidence type="ECO:0000313" key="14">
    <source>
        <dbReference type="Proteomes" id="UP000440578"/>
    </source>
</evidence>
<evidence type="ECO:0000259" key="12">
    <source>
        <dbReference type="Pfam" id="PF21392"/>
    </source>
</evidence>
<comment type="pathway">
    <text evidence="2 8">Cofactor biosynthesis; ubiquinone biosynthesis.</text>
</comment>
<dbReference type="NCBIfam" id="TIGR02396">
    <property type="entry name" value="diverge_rpsU"/>
    <property type="match status" value="1"/>
</dbReference>
<keyword evidence="10" id="KW-0732">Signal</keyword>
<keyword evidence="13" id="KW-0830">Ubiquinone</keyword>
<dbReference type="InterPro" id="IPR013718">
    <property type="entry name" value="COQ9_C"/>
</dbReference>
<dbReference type="AlphaFoldDB" id="A0A6A4WPV5"/>
<dbReference type="Gene3D" id="1.10.357.10">
    <property type="entry name" value="Tetracycline Repressor, domain 2"/>
    <property type="match status" value="1"/>
</dbReference>
<keyword evidence="5" id="KW-0809">Transit peptide</keyword>
<reference evidence="13 14" key="1">
    <citation type="submission" date="2019-07" db="EMBL/GenBank/DDBJ databases">
        <title>Draft genome assembly of a fouling barnacle, Amphibalanus amphitrite (Darwin, 1854): The first reference genome for Thecostraca.</title>
        <authorList>
            <person name="Kim W."/>
        </authorList>
    </citation>
    <scope>NUCLEOTIDE SEQUENCE [LARGE SCALE GENOMIC DNA]</scope>
    <source>
        <strain evidence="13">SNU_AA5</strain>
        <tissue evidence="13">Soma without cirri and trophi</tissue>
    </source>
</reference>
<dbReference type="Proteomes" id="UP000440578">
    <property type="component" value="Unassembled WGS sequence"/>
</dbReference>
<dbReference type="FunFam" id="1.10.357.10:FF:000004">
    <property type="entry name" value="Ubiquinone biosynthesis protein COQ9, mitochondrial"/>
    <property type="match status" value="1"/>
</dbReference>
<dbReference type="OrthoDB" id="619536at2759"/>
<keyword evidence="14" id="KW-1185">Reference proteome</keyword>
<name>A0A6A4WPV5_AMPAM</name>
<dbReference type="PANTHER" id="PTHR21427:SF19">
    <property type="entry name" value="UBIQUINONE BIOSYNTHESIS PROTEIN COQ9, MITOCHONDRIAL"/>
    <property type="match status" value="1"/>
</dbReference>
<evidence type="ECO:0000256" key="3">
    <source>
        <dbReference type="ARBA" id="ARBA00010766"/>
    </source>
</evidence>
<comment type="subcellular location">
    <subcellularLocation>
        <location evidence="1 8">Mitochondrion</location>
    </subcellularLocation>
</comment>
<feature type="domain" description="Ubiquinone biosynthesis protein COQ9 HTH" evidence="12">
    <location>
        <begin position="71"/>
        <end position="101"/>
    </location>
</feature>
<dbReference type="UniPathway" id="UPA00232"/>